<dbReference type="InterPro" id="IPR018880">
    <property type="entry name" value="Phage_P4_Ash"/>
</dbReference>
<dbReference type="EMBL" id="CP066092">
    <property type="protein sequence ID" value="QQB19603.1"/>
    <property type="molecule type" value="Genomic_DNA"/>
</dbReference>
<evidence type="ECO:0000313" key="1">
    <source>
        <dbReference type="EMBL" id="QQB19603.1"/>
    </source>
</evidence>
<sequence>MKKQYGLTAQSEALPKSQDVGLFLNVQRGTIRPATAKSVAEIGVSKLSTEPTHALAWFFVGTRPSSLGAASLYPLGSFSCVMAVRARASQGALGSVVTSYANLVRAATILRLASSGGRENLTTTEAAIMATVPTQALSSRLRSLIVHPCHSAALWRLCTTLPVA</sequence>
<evidence type="ECO:0000313" key="2">
    <source>
        <dbReference type="Proteomes" id="UP000595481"/>
    </source>
</evidence>
<dbReference type="GeneID" id="69553437"/>
<accession>A0A7T4A964</accession>
<dbReference type="Pfam" id="PF10554">
    <property type="entry name" value="Phage_ASH"/>
    <property type="match status" value="1"/>
</dbReference>
<organism evidence="1 2">
    <name type="scientific">Aeromonas jandaei</name>
    <dbReference type="NCBI Taxonomy" id="650"/>
    <lineage>
        <taxon>Bacteria</taxon>
        <taxon>Pseudomonadati</taxon>
        <taxon>Pseudomonadota</taxon>
        <taxon>Gammaproteobacteria</taxon>
        <taxon>Aeromonadales</taxon>
        <taxon>Aeromonadaceae</taxon>
        <taxon>Aeromonas</taxon>
    </lineage>
</organism>
<protein>
    <submittedName>
        <fullName evidence="1">Ash family protein</fullName>
    </submittedName>
</protein>
<proteinExistence type="predicted"/>
<name>A0A7T4A964_AERJA</name>
<dbReference type="RefSeq" id="WP_082035458.1">
    <property type="nucleotide sequence ID" value="NZ_CAWMFX010000027.1"/>
</dbReference>
<dbReference type="Proteomes" id="UP000595481">
    <property type="component" value="Chromosome"/>
</dbReference>
<reference evidence="1 2" key="1">
    <citation type="submission" date="2020-12" db="EMBL/GenBank/DDBJ databases">
        <title>FDA dAtabase for Regulatory Grade micrObial Sequences (FDA-ARGOS): Supporting development and validation of Infectious Disease Dx tests.</title>
        <authorList>
            <person name="Sproer C."/>
            <person name="Gronow S."/>
            <person name="Severitt S."/>
            <person name="Schroder I."/>
            <person name="Tallon L."/>
            <person name="Sadzewicz L."/>
            <person name="Zhao X."/>
            <person name="Boylan J."/>
            <person name="Ott S."/>
            <person name="Bowen H."/>
            <person name="Vavikolanu K."/>
            <person name="Mehta A."/>
            <person name="Aluvathingal J."/>
            <person name="Nadendla S."/>
            <person name="Lowell S."/>
            <person name="Myers T."/>
            <person name="Yan Y."/>
            <person name="Sichtig H."/>
        </authorList>
    </citation>
    <scope>NUCLEOTIDE SEQUENCE [LARGE SCALE GENOMIC DNA]</scope>
    <source>
        <strain evidence="1 2">FDAARGOS_986</strain>
    </source>
</reference>
<keyword evidence="2" id="KW-1185">Reference proteome</keyword>
<gene>
    <name evidence="1" type="ORF">I6H43_19145</name>
</gene>